<accession>A0A8H2WMQ4</accession>
<evidence type="ECO:0000313" key="2">
    <source>
        <dbReference type="Proteomes" id="UP000663846"/>
    </source>
</evidence>
<sequence>MKKTHDVDVSTPASKLEAAAPATTLFMIGTPVKTSSTKDLRQKASLGALVYSKSPQSKPTESSKLKNRPIIYGTVRSKANPNNKPIARSLPLAFPASSNFTFNLSNADTNYPTTTGNNAARAIHILPTDVLVMVIRSIEPNQHHQVLKALSLVSRVLNAAIAPILYRRLRLFHLKEAYDFAFHFRNPTSVVSLEMFLTSDPQNSKWTPPNADWVGRFVETLNKMEGLVSLNIKRCSDTAILETIARQLKNPSFLPALQKVSLGYWHQFTSFAAGRSITCYGLTFDIQDPSDYESLDRSLATLNLSNKLISELKLTVNFTDRFQAHVDSSSDYREKIMQSIVRHFPCLQTLVLRTQCRKSPGVRQHKAIDILTLIPHKMTNLSHLELFDLRSPEYRAEATIKVANELSAEEGLCPTLKFLSLDGLLWKRAHGSPLPLQVATKLSHLALNKPEEDVRPKDNSNQVKYDISFPEVTWTPCPSNPRGLKWWANKAPGLWLSSRHKAIIVLRECMLNCWGLACVPVDDRILDRAVPHW</sequence>
<gene>
    <name evidence="1" type="ORF">RDB_LOCUS47382</name>
</gene>
<name>A0A8H2WMQ4_9AGAM</name>
<dbReference type="Gene3D" id="3.80.10.10">
    <property type="entry name" value="Ribonuclease Inhibitor"/>
    <property type="match status" value="1"/>
</dbReference>
<dbReference type="Proteomes" id="UP000663846">
    <property type="component" value="Unassembled WGS sequence"/>
</dbReference>
<dbReference type="InterPro" id="IPR032675">
    <property type="entry name" value="LRR_dom_sf"/>
</dbReference>
<reference evidence="1" key="1">
    <citation type="submission" date="2021-01" db="EMBL/GenBank/DDBJ databases">
        <authorList>
            <person name="Kaushik A."/>
        </authorList>
    </citation>
    <scope>NUCLEOTIDE SEQUENCE</scope>
    <source>
        <strain evidence="1">AG1-1C</strain>
    </source>
</reference>
<protein>
    <recommendedName>
        <fullName evidence="3">F-box domain-containing protein</fullName>
    </recommendedName>
</protein>
<evidence type="ECO:0008006" key="3">
    <source>
        <dbReference type="Google" id="ProtNLM"/>
    </source>
</evidence>
<dbReference type="EMBL" id="CAJMWS010000297">
    <property type="protein sequence ID" value="CAE6394087.1"/>
    <property type="molecule type" value="Genomic_DNA"/>
</dbReference>
<organism evidence="1 2">
    <name type="scientific">Rhizoctonia solani</name>
    <dbReference type="NCBI Taxonomy" id="456999"/>
    <lineage>
        <taxon>Eukaryota</taxon>
        <taxon>Fungi</taxon>
        <taxon>Dikarya</taxon>
        <taxon>Basidiomycota</taxon>
        <taxon>Agaricomycotina</taxon>
        <taxon>Agaricomycetes</taxon>
        <taxon>Cantharellales</taxon>
        <taxon>Ceratobasidiaceae</taxon>
        <taxon>Rhizoctonia</taxon>
    </lineage>
</organism>
<proteinExistence type="predicted"/>
<evidence type="ECO:0000313" key="1">
    <source>
        <dbReference type="EMBL" id="CAE6394087.1"/>
    </source>
</evidence>
<dbReference type="AlphaFoldDB" id="A0A8H2WMQ4"/>
<dbReference type="SUPFAM" id="SSF52047">
    <property type="entry name" value="RNI-like"/>
    <property type="match status" value="1"/>
</dbReference>
<comment type="caution">
    <text evidence="1">The sequence shown here is derived from an EMBL/GenBank/DDBJ whole genome shotgun (WGS) entry which is preliminary data.</text>
</comment>